<keyword evidence="8" id="KW-1185">Reference proteome</keyword>
<keyword evidence="2 6" id="KW-0812">Transmembrane</keyword>
<dbReference type="InterPro" id="IPR005828">
    <property type="entry name" value="MFS_sugar_transport-like"/>
</dbReference>
<comment type="subcellular location">
    <subcellularLocation>
        <location evidence="1">Membrane</location>
    </subcellularLocation>
</comment>
<feature type="transmembrane region" description="Helical" evidence="6">
    <location>
        <begin position="93"/>
        <end position="113"/>
    </location>
</feature>
<evidence type="ECO:0000256" key="4">
    <source>
        <dbReference type="ARBA" id="ARBA00023136"/>
    </source>
</evidence>
<feature type="transmembrane region" description="Helical" evidence="6">
    <location>
        <begin position="53"/>
        <end position="73"/>
    </location>
</feature>
<dbReference type="InterPro" id="IPR036259">
    <property type="entry name" value="MFS_trans_sf"/>
</dbReference>
<feature type="transmembrane region" description="Helical" evidence="6">
    <location>
        <begin position="125"/>
        <end position="144"/>
    </location>
</feature>
<feature type="transmembrane region" description="Helical" evidence="6">
    <location>
        <begin position="150"/>
        <end position="171"/>
    </location>
</feature>
<dbReference type="Proteomes" id="UP000199347">
    <property type="component" value="Unassembled WGS sequence"/>
</dbReference>
<dbReference type="Gene3D" id="1.20.1250.20">
    <property type="entry name" value="MFS general substrate transporter like domains"/>
    <property type="match status" value="2"/>
</dbReference>
<keyword evidence="4 6" id="KW-0472">Membrane</keyword>
<proteinExistence type="predicted"/>
<feature type="transmembrane region" description="Helical" evidence="6">
    <location>
        <begin position="406"/>
        <end position="424"/>
    </location>
</feature>
<dbReference type="SUPFAM" id="SSF103473">
    <property type="entry name" value="MFS general substrate transporter"/>
    <property type="match status" value="1"/>
</dbReference>
<keyword evidence="3 6" id="KW-1133">Transmembrane helix</keyword>
<feature type="transmembrane region" description="Helical" evidence="6">
    <location>
        <begin position="208"/>
        <end position="234"/>
    </location>
</feature>
<feature type="transmembrane region" description="Helical" evidence="6">
    <location>
        <begin position="316"/>
        <end position="333"/>
    </location>
</feature>
<name>A0A1G5M7B3_AFIMA</name>
<organism evidence="7 8">
    <name type="scientific">Afifella marina DSM 2698</name>
    <dbReference type="NCBI Taxonomy" id="1120955"/>
    <lineage>
        <taxon>Bacteria</taxon>
        <taxon>Pseudomonadati</taxon>
        <taxon>Pseudomonadota</taxon>
        <taxon>Alphaproteobacteria</taxon>
        <taxon>Hyphomicrobiales</taxon>
        <taxon>Afifellaceae</taxon>
        <taxon>Afifella</taxon>
    </lineage>
</organism>
<feature type="region of interest" description="Disordered" evidence="5">
    <location>
        <begin position="460"/>
        <end position="529"/>
    </location>
</feature>
<feature type="transmembrane region" description="Helical" evidence="6">
    <location>
        <begin position="6"/>
        <end position="32"/>
    </location>
</feature>
<evidence type="ECO:0000256" key="2">
    <source>
        <dbReference type="ARBA" id="ARBA00022692"/>
    </source>
</evidence>
<dbReference type="GO" id="GO:0005886">
    <property type="term" value="C:plasma membrane"/>
    <property type="evidence" value="ECO:0007669"/>
    <property type="project" value="TreeGrafter"/>
</dbReference>
<sequence length="529" mass="55916">MIVVNVIALNVSVATVIAVTVITAKVITVKVIAVKMVAATSPGEMQAGIGGNMFQLVSSVWALLFGVFLIMVGNGMQSTLMGVRGDIEGFSTFELSLVTSGYFLGFLVGSRWTPEMIRKVGHVRVFAALGSLMSAGLIAFPLLTDPWSWTILRLMLGFCLSGIYVTSESWLNDRATNETRGMLLSSYMVAQMLGMVAAQGLLNFGDAAGFSLFVWASILVSLAFTPVLLSAVPIPAVQSTKAMSLRQLYDRSPTAAVGTLVLGGVLAAQMGMSPVYGAKIGLDVREISALVAALFTGSFLFQFPVGRMSDFMDRRVLILTLSAVGAVTCGVAFTLSGNLIALLAAGLVMGGMASPLYSLLIAYTNDHLEHEDMPAAASGMVFIYGVGAVAGPLMTGQAMDLAGPQFFWVILAVFFAIIAIHTGWRMSQRPAPAGDDSAYVSVLPNSSTVAVEAAYEWYTEAASESDEEEGGEAKSDNGEGTPETDETASDGDEPAPEAEEPAPENLQHKEDYGPEYVDDDGNAPPEKDR</sequence>
<dbReference type="Pfam" id="PF07690">
    <property type="entry name" value="MFS_1"/>
    <property type="match status" value="1"/>
</dbReference>
<dbReference type="InterPro" id="IPR011701">
    <property type="entry name" value="MFS"/>
</dbReference>
<accession>A0A1G5M7B3</accession>
<evidence type="ECO:0000256" key="1">
    <source>
        <dbReference type="ARBA" id="ARBA00004370"/>
    </source>
</evidence>
<feature type="transmembrane region" description="Helical" evidence="6">
    <location>
        <begin position="255"/>
        <end position="275"/>
    </location>
</feature>
<dbReference type="AlphaFoldDB" id="A0A1G5M7B3"/>
<feature type="transmembrane region" description="Helical" evidence="6">
    <location>
        <begin position="287"/>
        <end position="304"/>
    </location>
</feature>
<feature type="transmembrane region" description="Helical" evidence="6">
    <location>
        <begin position="183"/>
        <end position="202"/>
    </location>
</feature>
<dbReference type="EMBL" id="FMVW01000001">
    <property type="protein sequence ID" value="SCZ20269.1"/>
    <property type="molecule type" value="Genomic_DNA"/>
</dbReference>
<dbReference type="GO" id="GO:0022857">
    <property type="term" value="F:transmembrane transporter activity"/>
    <property type="evidence" value="ECO:0007669"/>
    <property type="project" value="InterPro"/>
</dbReference>
<dbReference type="RefSeq" id="WP_244514329.1">
    <property type="nucleotide sequence ID" value="NZ_FMVW01000001.1"/>
</dbReference>
<protein>
    <submittedName>
        <fullName evidence="7">Predicted arabinose efflux permease, MFS family</fullName>
    </submittedName>
</protein>
<evidence type="ECO:0000256" key="6">
    <source>
        <dbReference type="SAM" id="Phobius"/>
    </source>
</evidence>
<dbReference type="STRING" id="1120955.SAMN03080610_00122"/>
<evidence type="ECO:0000256" key="5">
    <source>
        <dbReference type="SAM" id="MobiDB-lite"/>
    </source>
</evidence>
<evidence type="ECO:0000313" key="7">
    <source>
        <dbReference type="EMBL" id="SCZ20269.1"/>
    </source>
</evidence>
<dbReference type="PANTHER" id="PTHR23521:SF3">
    <property type="entry name" value="MFS TRANSPORTER"/>
    <property type="match status" value="1"/>
</dbReference>
<dbReference type="CDD" id="cd17477">
    <property type="entry name" value="MFS_YcaD_like"/>
    <property type="match status" value="1"/>
</dbReference>
<dbReference type="InterPro" id="IPR047200">
    <property type="entry name" value="MFS_YcaD-like"/>
</dbReference>
<dbReference type="Pfam" id="PF00083">
    <property type="entry name" value="Sugar_tr"/>
    <property type="match status" value="1"/>
</dbReference>
<feature type="transmembrane region" description="Helical" evidence="6">
    <location>
        <begin position="375"/>
        <end position="394"/>
    </location>
</feature>
<evidence type="ECO:0000256" key="3">
    <source>
        <dbReference type="ARBA" id="ARBA00022989"/>
    </source>
</evidence>
<gene>
    <name evidence="7" type="ORF">SAMN03080610_00122</name>
</gene>
<evidence type="ECO:0000313" key="8">
    <source>
        <dbReference type="Proteomes" id="UP000199347"/>
    </source>
</evidence>
<reference evidence="8" key="1">
    <citation type="submission" date="2016-10" db="EMBL/GenBank/DDBJ databases">
        <authorList>
            <person name="Varghese N."/>
            <person name="Submissions S."/>
        </authorList>
    </citation>
    <scope>NUCLEOTIDE SEQUENCE [LARGE SCALE GENOMIC DNA]</scope>
    <source>
        <strain evidence="8">DSM 2698</strain>
    </source>
</reference>
<feature type="compositionally biased region" description="Acidic residues" evidence="5">
    <location>
        <begin position="482"/>
        <end position="502"/>
    </location>
</feature>
<dbReference type="PANTHER" id="PTHR23521">
    <property type="entry name" value="TRANSPORTER MFS SUPERFAMILY"/>
    <property type="match status" value="1"/>
</dbReference>
<feature type="transmembrane region" description="Helical" evidence="6">
    <location>
        <begin position="339"/>
        <end position="363"/>
    </location>
</feature>